<protein>
    <submittedName>
        <fullName evidence="2">Uncharacterized protein</fullName>
    </submittedName>
</protein>
<organism evidence="2 3">
    <name type="scientific">Salsuginibacillus halophilus</name>
    <dbReference type="NCBI Taxonomy" id="517424"/>
    <lineage>
        <taxon>Bacteria</taxon>
        <taxon>Bacillati</taxon>
        <taxon>Bacillota</taxon>
        <taxon>Bacilli</taxon>
        <taxon>Bacillales</taxon>
        <taxon>Bacillaceae</taxon>
        <taxon>Salsuginibacillus</taxon>
    </lineage>
</organism>
<proteinExistence type="predicted"/>
<reference evidence="2 3" key="1">
    <citation type="submission" date="2018-03" db="EMBL/GenBank/DDBJ databases">
        <title>Genomic Encyclopedia of Type Strains, Phase III (KMG-III): the genomes of soil and plant-associated and newly described type strains.</title>
        <authorList>
            <person name="Whitman W."/>
        </authorList>
    </citation>
    <scope>NUCLEOTIDE SEQUENCE [LARGE SCALE GENOMIC DNA]</scope>
    <source>
        <strain evidence="2 3">CGMCC 1.07653</strain>
    </source>
</reference>
<keyword evidence="3" id="KW-1185">Reference proteome</keyword>
<comment type="caution">
    <text evidence="2">The sequence shown here is derived from an EMBL/GenBank/DDBJ whole genome shotgun (WGS) entry which is preliminary data.</text>
</comment>
<feature type="chain" id="PRO_5015180236" evidence="1">
    <location>
        <begin position="22"/>
        <end position="79"/>
    </location>
</feature>
<dbReference type="PROSITE" id="PS51257">
    <property type="entry name" value="PROKAR_LIPOPROTEIN"/>
    <property type="match status" value="1"/>
</dbReference>
<evidence type="ECO:0000313" key="3">
    <source>
        <dbReference type="Proteomes" id="UP000242310"/>
    </source>
</evidence>
<dbReference type="AlphaFoldDB" id="A0A2P8H9U5"/>
<dbReference type="RefSeq" id="WP_106589518.1">
    <property type="nucleotide sequence ID" value="NZ_PYAV01000012.1"/>
</dbReference>
<gene>
    <name evidence="2" type="ORF">B0H94_11267</name>
</gene>
<dbReference type="EMBL" id="PYAV01000012">
    <property type="protein sequence ID" value="PSL42984.1"/>
    <property type="molecule type" value="Genomic_DNA"/>
</dbReference>
<feature type="signal peptide" evidence="1">
    <location>
        <begin position="1"/>
        <end position="21"/>
    </location>
</feature>
<sequence length="79" mass="8954">MRHLLILFVTLLAFTTACSNAQTTEEAGDATLAPADLTDFEEDLFDVVNQSGYSYDIEIHDGNNRRYVRRLITMNIVNE</sequence>
<evidence type="ECO:0000256" key="1">
    <source>
        <dbReference type="SAM" id="SignalP"/>
    </source>
</evidence>
<name>A0A2P8H9U5_9BACI</name>
<keyword evidence="1" id="KW-0732">Signal</keyword>
<dbReference type="Proteomes" id="UP000242310">
    <property type="component" value="Unassembled WGS sequence"/>
</dbReference>
<accession>A0A2P8H9U5</accession>
<evidence type="ECO:0000313" key="2">
    <source>
        <dbReference type="EMBL" id="PSL42984.1"/>
    </source>
</evidence>